<dbReference type="Pfam" id="PF00005">
    <property type="entry name" value="ABC_tran"/>
    <property type="match status" value="1"/>
</dbReference>
<protein>
    <submittedName>
        <fullName evidence="6">Bicarbonate transport ATP-binding protein CmpD</fullName>
        <ecNumber evidence="6">3.6.3.-</ecNumber>
    </submittedName>
</protein>
<dbReference type="CDD" id="cd03293">
    <property type="entry name" value="ABC_NrtD_SsuB_transporters"/>
    <property type="match status" value="1"/>
</dbReference>
<name>A0A5S9NLT2_9HYPH</name>
<evidence type="ECO:0000313" key="7">
    <source>
        <dbReference type="Proteomes" id="UP000433050"/>
    </source>
</evidence>
<dbReference type="Proteomes" id="UP000433050">
    <property type="component" value="Unassembled WGS sequence"/>
</dbReference>
<keyword evidence="2" id="KW-0813">Transport</keyword>
<dbReference type="RefSeq" id="WP_200837691.1">
    <property type="nucleotide sequence ID" value="NZ_CACSAS010000001.1"/>
</dbReference>
<dbReference type="GO" id="GO:0016887">
    <property type="term" value="F:ATP hydrolysis activity"/>
    <property type="evidence" value="ECO:0007669"/>
    <property type="project" value="InterPro"/>
</dbReference>
<dbReference type="InterPro" id="IPR050166">
    <property type="entry name" value="ABC_transporter_ATP-bind"/>
</dbReference>
<dbReference type="PANTHER" id="PTHR42788">
    <property type="entry name" value="TAURINE IMPORT ATP-BINDING PROTEIN-RELATED"/>
    <property type="match status" value="1"/>
</dbReference>
<keyword evidence="3" id="KW-0547">Nucleotide-binding</keyword>
<accession>A0A5S9NLT2</accession>
<keyword evidence="6" id="KW-0378">Hydrolase</keyword>
<dbReference type="InterPro" id="IPR027417">
    <property type="entry name" value="P-loop_NTPase"/>
</dbReference>
<comment type="similarity">
    <text evidence="1">Belongs to the ABC transporter superfamily.</text>
</comment>
<dbReference type="InterPro" id="IPR017871">
    <property type="entry name" value="ABC_transporter-like_CS"/>
</dbReference>
<evidence type="ECO:0000256" key="4">
    <source>
        <dbReference type="ARBA" id="ARBA00022840"/>
    </source>
</evidence>
<dbReference type="PANTHER" id="PTHR42788:SF13">
    <property type="entry name" value="ALIPHATIC SULFONATES IMPORT ATP-BINDING PROTEIN SSUB"/>
    <property type="match status" value="1"/>
</dbReference>
<keyword evidence="4 6" id="KW-0067">ATP-binding</keyword>
<reference evidence="6 7" key="1">
    <citation type="submission" date="2019-12" db="EMBL/GenBank/DDBJ databases">
        <authorList>
            <person name="Reyes-Prieto M."/>
        </authorList>
    </citation>
    <scope>NUCLEOTIDE SEQUENCE [LARGE SCALE GENOMIC DNA]</scope>
    <source>
        <strain evidence="6">HF14-78462</strain>
    </source>
</reference>
<dbReference type="AlphaFoldDB" id="A0A5S9NLT2"/>
<dbReference type="EMBL" id="CACSAS010000001">
    <property type="protein sequence ID" value="CAA0089989.1"/>
    <property type="molecule type" value="Genomic_DNA"/>
</dbReference>
<dbReference type="SMART" id="SM00382">
    <property type="entry name" value="AAA"/>
    <property type="match status" value="1"/>
</dbReference>
<evidence type="ECO:0000256" key="2">
    <source>
        <dbReference type="ARBA" id="ARBA00022448"/>
    </source>
</evidence>
<evidence type="ECO:0000256" key="3">
    <source>
        <dbReference type="ARBA" id="ARBA00022741"/>
    </source>
</evidence>
<feature type="domain" description="ABC transporter" evidence="5">
    <location>
        <begin position="12"/>
        <end position="239"/>
    </location>
</feature>
<evidence type="ECO:0000313" key="6">
    <source>
        <dbReference type="EMBL" id="CAA0089989.1"/>
    </source>
</evidence>
<proteinExistence type="inferred from homology"/>
<dbReference type="InterPro" id="IPR003593">
    <property type="entry name" value="AAA+_ATPase"/>
</dbReference>
<evidence type="ECO:0000256" key="1">
    <source>
        <dbReference type="ARBA" id="ARBA00005417"/>
    </source>
</evidence>
<sequence>MMATLPPNVPAIQFDGVSKVFQGRSAVAGISLKVPQGSFTVLVGPSGCGKSTLLNMAAGLDGPSEGYVFVHGRETDGPTPGAALLFQNYNLFPWMTALDNVAFALRNTGLRWRAAREEAGRLLAKVGLAAYAGKVPAELSGGMKQRVALVRAFALKPRLLLLDEPFAALDHQTRKMMQAYLLTTWQDSGATVLMVTHDLGEALALADRVVLVSGSPGSVSGVIDLDTPRPRDASDPALRAVARRLETHLEAEVARGEFSPAELAALSRFITLPTD</sequence>
<keyword evidence="7" id="KW-1185">Reference proteome</keyword>
<evidence type="ECO:0000259" key="5">
    <source>
        <dbReference type="PROSITE" id="PS50893"/>
    </source>
</evidence>
<dbReference type="EC" id="3.6.3.-" evidence="6"/>
<dbReference type="GO" id="GO:0005524">
    <property type="term" value="F:ATP binding"/>
    <property type="evidence" value="ECO:0007669"/>
    <property type="project" value="UniProtKB-KW"/>
</dbReference>
<dbReference type="Gene3D" id="3.40.50.300">
    <property type="entry name" value="P-loop containing nucleotide triphosphate hydrolases"/>
    <property type="match status" value="1"/>
</dbReference>
<dbReference type="InterPro" id="IPR003439">
    <property type="entry name" value="ABC_transporter-like_ATP-bd"/>
</dbReference>
<dbReference type="PROSITE" id="PS50893">
    <property type="entry name" value="ABC_TRANSPORTER_2"/>
    <property type="match status" value="1"/>
</dbReference>
<dbReference type="PROSITE" id="PS00211">
    <property type="entry name" value="ABC_TRANSPORTER_1"/>
    <property type="match status" value="1"/>
</dbReference>
<dbReference type="SUPFAM" id="SSF52540">
    <property type="entry name" value="P-loop containing nucleoside triphosphate hydrolases"/>
    <property type="match status" value="1"/>
</dbReference>
<gene>
    <name evidence="6" type="primary">cmpD_1</name>
    <name evidence="6" type="ORF">STARVERO_01064</name>
</gene>
<organism evidence="6 7">
    <name type="scientific">Starkeya nomas</name>
    <dbReference type="NCBI Taxonomy" id="2666134"/>
    <lineage>
        <taxon>Bacteria</taxon>
        <taxon>Pseudomonadati</taxon>
        <taxon>Pseudomonadota</taxon>
        <taxon>Alphaproteobacteria</taxon>
        <taxon>Hyphomicrobiales</taxon>
        <taxon>Xanthobacteraceae</taxon>
        <taxon>Starkeya</taxon>
    </lineage>
</organism>